<dbReference type="Gene3D" id="2.130.10.10">
    <property type="entry name" value="YVTN repeat-like/Quinoprotein amine dehydrogenase"/>
    <property type="match status" value="1"/>
</dbReference>
<dbReference type="EMBL" id="ASPP01024604">
    <property type="protein sequence ID" value="ETO08873.1"/>
    <property type="molecule type" value="Genomic_DNA"/>
</dbReference>
<dbReference type="InterPro" id="IPR001680">
    <property type="entry name" value="WD40_rpt"/>
</dbReference>
<proteinExistence type="predicted"/>
<dbReference type="SUPFAM" id="SSF117281">
    <property type="entry name" value="Kelch motif"/>
    <property type="match status" value="1"/>
</dbReference>
<accession>X6M4I2</accession>
<evidence type="ECO:0000256" key="3">
    <source>
        <dbReference type="PROSITE-ProRule" id="PRU00221"/>
    </source>
</evidence>
<keyword evidence="2" id="KW-0677">Repeat</keyword>
<evidence type="ECO:0000256" key="4">
    <source>
        <dbReference type="SAM" id="Coils"/>
    </source>
</evidence>
<dbReference type="CDD" id="cd00200">
    <property type="entry name" value="WD40"/>
    <property type="match status" value="1"/>
</dbReference>
<dbReference type="SMART" id="SM00320">
    <property type="entry name" value="WD40"/>
    <property type="match status" value="5"/>
</dbReference>
<dbReference type="SUPFAM" id="SSF50978">
    <property type="entry name" value="WD40 repeat-like"/>
    <property type="match status" value="1"/>
</dbReference>
<dbReference type="InterPro" id="IPR015943">
    <property type="entry name" value="WD40/YVTN_repeat-like_dom_sf"/>
</dbReference>
<dbReference type="PANTHER" id="PTHR19879">
    <property type="entry name" value="TRANSCRIPTION INITIATION FACTOR TFIID"/>
    <property type="match status" value="1"/>
</dbReference>
<name>X6M4I2_RETFI</name>
<dbReference type="PROSITE" id="PS50294">
    <property type="entry name" value="WD_REPEATS_REGION"/>
    <property type="match status" value="3"/>
</dbReference>
<evidence type="ECO:0000313" key="5">
    <source>
        <dbReference type="EMBL" id="ETO08873.1"/>
    </source>
</evidence>
<keyword evidence="1 3" id="KW-0853">WD repeat</keyword>
<feature type="repeat" description="WD" evidence="3">
    <location>
        <begin position="240"/>
        <end position="281"/>
    </location>
</feature>
<evidence type="ECO:0000256" key="1">
    <source>
        <dbReference type="ARBA" id="ARBA00022574"/>
    </source>
</evidence>
<keyword evidence="6" id="KW-1185">Reference proteome</keyword>
<organism evidence="5 6">
    <name type="scientific">Reticulomyxa filosa</name>
    <dbReference type="NCBI Taxonomy" id="46433"/>
    <lineage>
        <taxon>Eukaryota</taxon>
        <taxon>Sar</taxon>
        <taxon>Rhizaria</taxon>
        <taxon>Retaria</taxon>
        <taxon>Foraminifera</taxon>
        <taxon>Monothalamids</taxon>
        <taxon>Reticulomyxidae</taxon>
        <taxon>Reticulomyxa</taxon>
    </lineage>
</organism>
<dbReference type="Gene3D" id="2.120.10.80">
    <property type="entry name" value="Kelch-type beta propeller"/>
    <property type="match status" value="1"/>
</dbReference>
<feature type="repeat" description="WD" evidence="3">
    <location>
        <begin position="324"/>
        <end position="365"/>
    </location>
</feature>
<dbReference type="InterPro" id="IPR019775">
    <property type="entry name" value="WD40_repeat_CS"/>
</dbReference>
<dbReference type="PROSITE" id="PS00678">
    <property type="entry name" value="WD_REPEATS_1"/>
    <property type="match status" value="2"/>
</dbReference>
<dbReference type="AlphaFoldDB" id="X6M4I2"/>
<evidence type="ECO:0000313" key="6">
    <source>
        <dbReference type="Proteomes" id="UP000023152"/>
    </source>
</evidence>
<evidence type="ECO:0000256" key="2">
    <source>
        <dbReference type="ARBA" id="ARBA00022737"/>
    </source>
</evidence>
<dbReference type="PRINTS" id="PR00320">
    <property type="entry name" value="GPROTEINBRPT"/>
</dbReference>
<gene>
    <name evidence="5" type="ORF">RFI_28515</name>
</gene>
<dbReference type="InterPro" id="IPR036322">
    <property type="entry name" value="WD40_repeat_dom_sf"/>
</dbReference>
<dbReference type="Pfam" id="PF00400">
    <property type="entry name" value="WD40"/>
    <property type="match status" value="3"/>
</dbReference>
<dbReference type="OrthoDB" id="6154712at2759"/>
<dbReference type="PANTHER" id="PTHR19879:SF9">
    <property type="entry name" value="TRANSCRIPTION INITIATION FACTOR TFIID SUBUNIT 5"/>
    <property type="match status" value="1"/>
</dbReference>
<dbReference type="Proteomes" id="UP000023152">
    <property type="component" value="Unassembled WGS sequence"/>
</dbReference>
<comment type="caution">
    <text evidence="5">The sequence shown here is derived from an EMBL/GenBank/DDBJ whole genome shotgun (WGS) entry which is preliminary data.</text>
</comment>
<dbReference type="InterPro" id="IPR020472">
    <property type="entry name" value="WD40_PAC1"/>
</dbReference>
<dbReference type="InterPro" id="IPR015915">
    <property type="entry name" value="Kelch-typ_b-propeller"/>
</dbReference>
<dbReference type="PROSITE" id="PS50082">
    <property type="entry name" value="WD_REPEATS_2"/>
    <property type="match status" value="3"/>
</dbReference>
<sequence>MRPFCCYGFVCVNDFILFFGGYDGTKVASREIYGYSIIRDQWINFELILPIPLNCCIATLSGDNQFVHIIGGYAENEILFTHVKTNVQKWMTREIKIEREWIKKEEERRHYEEIEKRKKEIKILNEELKAMGQQQLDIQKLRVKYFICSSVFLSAVIKFTNKKRTKEISIIMKYWIRLYSVKMGWINEFNAMIARYILTLQNSFFVRNVKFSPDGSKIILCSNETVKILDIASERKIGALKGHLDIVNDAQFSPDGNMIVSCSNDKTIIIWNTSSRQKRTELRGHEQAVTSVQFSPDGKNIVSASHDRLIRIWDVHSEKEIATLEGQFNNATYVQFSPNGQQIMSVSNNRPIEIWDITRREMICKLGMNIQRERKAKFSSNGRLIVSCSGTEKISIWDVILEKKVKHWKGIIMQ</sequence>
<feature type="coiled-coil region" evidence="4">
    <location>
        <begin position="104"/>
        <end position="134"/>
    </location>
</feature>
<keyword evidence="4" id="KW-0175">Coiled coil</keyword>
<reference evidence="5 6" key="1">
    <citation type="journal article" date="2013" name="Curr. Biol.">
        <title>The Genome of the Foraminiferan Reticulomyxa filosa.</title>
        <authorList>
            <person name="Glockner G."/>
            <person name="Hulsmann N."/>
            <person name="Schleicher M."/>
            <person name="Noegel A.A."/>
            <person name="Eichinger L."/>
            <person name="Gallinger C."/>
            <person name="Pawlowski J."/>
            <person name="Sierra R."/>
            <person name="Euteneuer U."/>
            <person name="Pillet L."/>
            <person name="Moustafa A."/>
            <person name="Platzer M."/>
            <person name="Groth M."/>
            <person name="Szafranski K."/>
            <person name="Schliwa M."/>
        </authorList>
    </citation>
    <scope>NUCLEOTIDE SEQUENCE [LARGE SCALE GENOMIC DNA]</scope>
</reference>
<protein>
    <submittedName>
        <fullName evidence="5">WD repeat-containing protein</fullName>
    </submittedName>
</protein>
<feature type="repeat" description="WD" evidence="3">
    <location>
        <begin position="282"/>
        <end position="323"/>
    </location>
</feature>